<gene>
    <name evidence="1" type="ORF">L1987_48592</name>
</gene>
<proteinExistence type="predicted"/>
<reference evidence="1 2" key="2">
    <citation type="journal article" date="2022" name="Mol. Ecol. Resour.">
        <title>The genomes of chicory, endive, great burdock and yacon provide insights into Asteraceae paleo-polyploidization history and plant inulin production.</title>
        <authorList>
            <person name="Fan W."/>
            <person name="Wang S."/>
            <person name="Wang H."/>
            <person name="Wang A."/>
            <person name="Jiang F."/>
            <person name="Liu H."/>
            <person name="Zhao H."/>
            <person name="Xu D."/>
            <person name="Zhang Y."/>
        </authorList>
    </citation>
    <scope>NUCLEOTIDE SEQUENCE [LARGE SCALE GENOMIC DNA]</scope>
    <source>
        <strain evidence="2">cv. Yunnan</strain>
        <tissue evidence="1">Leaves</tissue>
    </source>
</reference>
<dbReference type="Proteomes" id="UP001056120">
    <property type="component" value="Linkage Group LG16"/>
</dbReference>
<evidence type="ECO:0000313" key="1">
    <source>
        <dbReference type="EMBL" id="KAI3774049.1"/>
    </source>
</evidence>
<name>A0ACB9FSD1_9ASTR</name>
<protein>
    <submittedName>
        <fullName evidence="1">Uncharacterized protein</fullName>
    </submittedName>
</protein>
<reference evidence="2" key="1">
    <citation type="journal article" date="2022" name="Mol. Ecol. Resour.">
        <title>The genomes of chicory, endive, great burdock and yacon provide insights into Asteraceae palaeo-polyploidization history and plant inulin production.</title>
        <authorList>
            <person name="Fan W."/>
            <person name="Wang S."/>
            <person name="Wang H."/>
            <person name="Wang A."/>
            <person name="Jiang F."/>
            <person name="Liu H."/>
            <person name="Zhao H."/>
            <person name="Xu D."/>
            <person name="Zhang Y."/>
        </authorList>
    </citation>
    <scope>NUCLEOTIDE SEQUENCE [LARGE SCALE GENOMIC DNA]</scope>
    <source>
        <strain evidence="2">cv. Yunnan</strain>
    </source>
</reference>
<accession>A0ACB9FSD1</accession>
<sequence>MLDEKESKSQKRKQSNRESARRSRLRKQRECDELAQRAEILNVENVSLKTEVSRIRNDYEQLLVENAALKEETREEVSCKNH</sequence>
<comment type="caution">
    <text evidence="1">The sequence shown here is derived from an EMBL/GenBank/DDBJ whole genome shotgun (WGS) entry which is preliminary data.</text>
</comment>
<keyword evidence="2" id="KW-1185">Reference proteome</keyword>
<organism evidence="1 2">
    <name type="scientific">Smallanthus sonchifolius</name>
    <dbReference type="NCBI Taxonomy" id="185202"/>
    <lineage>
        <taxon>Eukaryota</taxon>
        <taxon>Viridiplantae</taxon>
        <taxon>Streptophyta</taxon>
        <taxon>Embryophyta</taxon>
        <taxon>Tracheophyta</taxon>
        <taxon>Spermatophyta</taxon>
        <taxon>Magnoliopsida</taxon>
        <taxon>eudicotyledons</taxon>
        <taxon>Gunneridae</taxon>
        <taxon>Pentapetalae</taxon>
        <taxon>asterids</taxon>
        <taxon>campanulids</taxon>
        <taxon>Asterales</taxon>
        <taxon>Asteraceae</taxon>
        <taxon>Asteroideae</taxon>
        <taxon>Heliantheae alliance</taxon>
        <taxon>Millerieae</taxon>
        <taxon>Smallanthus</taxon>
    </lineage>
</organism>
<evidence type="ECO:0000313" key="2">
    <source>
        <dbReference type="Proteomes" id="UP001056120"/>
    </source>
</evidence>
<dbReference type="EMBL" id="CM042033">
    <property type="protein sequence ID" value="KAI3774049.1"/>
    <property type="molecule type" value="Genomic_DNA"/>
</dbReference>